<dbReference type="GO" id="GO:0005524">
    <property type="term" value="F:ATP binding"/>
    <property type="evidence" value="ECO:0007669"/>
    <property type="project" value="UniProtKB-KW"/>
</dbReference>
<dbReference type="SUPFAM" id="SSF48334">
    <property type="entry name" value="DNA repair protein MutS, domain III"/>
    <property type="match status" value="1"/>
</dbReference>
<evidence type="ECO:0000256" key="1">
    <source>
        <dbReference type="ARBA" id="ARBA00022741"/>
    </source>
</evidence>
<dbReference type="GO" id="GO:0005829">
    <property type="term" value="C:cytosol"/>
    <property type="evidence" value="ECO:0007669"/>
    <property type="project" value="TreeGrafter"/>
</dbReference>
<name>A0A1V4SWP0_9CLOT</name>
<dbReference type="PANTHER" id="PTHR11361">
    <property type="entry name" value="DNA MISMATCH REPAIR PROTEIN MUTS FAMILY MEMBER"/>
    <property type="match status" value="1"/>
</dbReference>
<dbReference type="EMBL" id="LTAY01000027">
    <property type="protein sequence ID" value="OPX48918.1"/>
    <property type="molecule type" value="Genomic_DNA"/>
</dbReference>
<gene>
    <name evidence="7" type="primary">mutS_2</name>
    <name evidence="7" type="ORF">CLTHE_10310</name>
</gene>
<dbReference type="InterPro" id="IPR000432">
    <property type="entry name" value="DNA_mismatch_repair_MutS_C"/>
</dbReference>
<dbReference type="GO" id="GO:0006298">
    <property type="term" value="P:mismatch repair"/>
    <property type="evidence" value="ECO:0007669"/>
    <property type="project" value="InterPro"/>
</dbReference>
<comment type="caution">
    <text evidence="7">The sequence shown here is derived from an EMBL/GenBank/DDBJ whole genome shotgun (WGS) entry which is preliminary data.</text>
</comment>
<evidence type="ECO:0000313" key="7">
    <source>
        <dbReference type="EMBL" id="OPX48918.1"/>
    </source>
</evidence>
<evidence type="ECO:0000256" key="3">
    <source>
        <dbReference type="ARBA" id="ARBA00023125"/>
    </source>
</evidence>
<dbReference type="PANTHER" id="PTHR11361:SF152">
    <property type="entry name" value="DNA MISMATCH REPAIR PROTEIN"/>
    <property type="match status" value="1"/>
</dbReference>
<dbReference type="Gene3D" id="3.40.50.300">
    <property type="entry name" value="P-loop containing nucleotide triphosphate hydrolases"/>
    <property type="match status" value="1"/>
</dbReference>
<dbReference type="SUPFAM" id="SSF52540">
    <property type="entry name" value="P-loop containing nucleoside triphosphate hydrolases"/>
    <property type="match status" value="1"/>
</dbReference>
<reference evidence="7 8" key="1">
    <citation type="submission" date="2016-02" db="EMBL/GenBank/DDBJ databases">
        <title>Genome sequence of Clostridium thermobutyricum DSM 4928.</title>
        <authorList>
            <person name="Poehlein A."/>
            <person name="Daniel R."/>
        </authorList>
    </citation>
    <scope>NUCLEOTIDE SEQUENCE [LARGE SCALE GENOMIC DNA]</scope>
    <source>
        <strain evidence="7 8">DSM 4928</strain>
    </source>
</reference>
<keyword evidence="1" id="KW-0547">Nucleotide-binding</keyword>
<dbReference type="InterPro" id="IPR027417">
    <property type="entry name" value="P-loop_NTPase"/>
</dbReference>
<dbReference type="GO" id="GO:0030983">
    <property type="term" value="F:mismatched DNA binding"/>
    <property type="evidence" value="ECO:0007669"/>
    <property type="project" value="InterPro"/>
</dbReference>
<dbReference type="OrthoDB" id="9802448at2"/>
<evidence type="ECO:0000259" key="6">
    <source>
        <dbReference type="SMART" id="SM00534"/>
    </source>
</evidence>
<dbReference type="InterPro" id="IPR045076">
    <property type="entry name" value="MutS"/>
</dbReference>
<evidence type="ECO:0000259" key="5">
    <source>
        <dbReference type="SMART" id="SM00533"/>
    </source>
</evidence>
<feature type="transmembrane region" description="Helical" evidence="4">
    <location>
        <begin position="6"/>
        <end position="25"/>
    </location>
</feature>
<dbReference type="SMART" id="SM00534">
    <property type="entry name" value="MUTSac"/>
    <property type="match status" value="1"/>
</dbReference>
<dbReference type="SMART" id="SM00533">
    <property type="entry name" value="MUTSd"/>
    <property type="match status" value="1"/>
</dbReference>
<feature type="domain" description="DNA mismatch repair protein MutS core" evidence="5">
    <location>
        <begin position="80"/>
        <end position="351"/>
    </location>
</feature>
<dbReference type="AlphaFoldDB" id="A0A1V4SWP0"/>
<evidence type="ECO:0000256" key="4">
    <source>
        <dbReference type="SAM" id="Phobius"/>
    </source>
</evidence>
<dbReference type="InterPro" id="IPR036187">
    <property type="entry name" value="DNA_mismatch_repair_MutS_sf"/>
</dbReference>
<dbReference type="RefSeq" id="WP_080022309.1">
    <property type="nucleotide sequence ID" value="NZ_LTAY01000027.1"/>
</dbReference>
<keyword evidence="4" id="KW-1133">Transmembrane helix</keyword>
<keyword evidence="4" id="KW-0472">Membrane</keyword>
<dbReference type="Gene3D" id="1.10.1420.10">
    <property type="match status" value="1"/>
</dbReference>
<keyword evidence="4" id="KW-0812">Transmembrane</keyword>
<dbReference type="Pfam" id="PF05192">
    <property type="entry name" value="MutS_III"/>
    <property type="match status" value="1"/>
</dbReference>
<evidence type="ECO:0000313" key="8">
    <source>
        <dbReference type="Proteomes" id="UP000191448"/>
    </source>
</evidence>
<dbReference type="InterPro" id="IPR007696">
    <property type="entry name" value="DNA_mismatch_repair_MutS_core"/>
</dbReference>
<evidence type="ECO:0000256" key="2">
    <source>
        <dbReference type="ARBA" id="ARBA00022840"/>
    </source>
</evidence>
<feature type="domain" description="DNA mismatch repair proteins mutS family" evidence="6">
    <location>
        <begin position="359"/>
        <end position="545"/>
    </location>
</feature>
<organism evidence="7 8">
    <name type="scientific">Clostridium thermobutyricum DSM 4928</name>
    <dbReference type="NCBI Taxonomy" id="1121339"/>
    <lineage>
        <taxon>Bacteria</taxon>
        <taxon>Bacillati</taxon>
        <taxon>Bacillota</taxon>
        <taxon>Clostridia</taxon>
        <taxon>Eubacteriales</taxon>
        <taxon>Clostridiaceae</taxon>
        <taxon>Clostridium</taxon>
    </lineage>
</organism>
<protein>
    <submittedName>
        <fullName evidence="7">DNA mismatch repair protein MutS</fullName>
    </submittedName>
</protein>
<keyword evidence="3" id="KW-0238">DNA-binding</keyword>
<keyword evidence="2" id="KW-0067">ATP-binding</keyword>
<dbReference type="Proteomes" id="UP000191448">
    <property type="component" value="Unassembled WGS sequence"/>
</dbReference>
<sequence length="557" mass="65937">MSEIYKYIIFALIIIFSMLLTEKYIKYRWKKIVKKDIIKSYGTRYHLEKEYVYKDKNNKSFFENTKGENFYIDDITWNDLEMESIFEIIGNTRTSIGREVLYKMLRTPSFSKSEIEKRENLIKFLSDNEKERFNIQVILSSIGFENSARLSDYFKKIDVFITKGYIFDILRWSLIIFIFLSFINLKLVVLLVLNIIVNIFIHFRIEKLVQYRMKDYMYMNIMINNALKIYKKNIKEINDKFDKLDKSFKKVKDLRNKRVGKKEININNELEVIGEYFKIITLSKVVNFIEVENIIKNEGDSIREIYEFIGSIDSFISIASFRKTIEYSNPKFEKEKIISFKEIYNPLIKNPIKNSLETKEDILITGSNASGKSTFLRSIGLNCILAQTINTVCAKEFKTSFFKIYSSMALSDNIFKNESYYIAEIKSIKRILDGSKSKEYSICFIDEVLRGTNTLERIAASTEILNMLSENEQCICFGATHDIELTYILENKFKNYNFEECIEDNRIRFDYKLKKGPSKTRNAIKMLELIGYDKQITETAEENIKFFIKNNKWKKLN</sequence>
<accession>A0A1V4SWP0</accession>
<proteinExistence type="predicted"/>
<dbReference type="GO" id="GO:0140664">
    <property type="term" value="F:ATP-dependent DNA damage sensor activity"/>
    <property type="evidence" value="ECO:0007669"/>
    <property type="project" value="InterPro"/>
</dbReference>
<dbReference type="Pfam" id="PF00488">
    <property type="entry name" value="MutS_V"/>
    <property type="match status" value="1"/>
</dbReference>